<dbReference type="AlphaFoldDB" id="A0A0J9YH54"/>
<dbReference type="RefSeq" id="WP_038678464.1">
    <property type="nucleotide sequence ID" value="NZ_BJMC01000008.1"/>
</dbReference>
<sequence>MSREHLHRKALKKYIESTPGVRHTLMLPDEVVTVRQLDRVDPLDQPLNGVCAPCNNGWLNDVDSAAEPTVVALALRRRSHLRERECKRFARWAFRTAVMRAHLDRKAKLEIDPELVAEFHRDGDVPEGVEVRVALTRFTPGIRTPGSNGQVHAAQQEVESGTITIMGTINVVTWTLGSLYVHVIVPSAGATKSAAALAAEVDSVAGGSLALVWPGAGNVSLSDGLTNDVMARIGRPGHLMADDELHDSDFALPFVPGGEA</sequence>
<proteinExistence type="predicted"/>
<dbReference type="eggNOG" id="ENOG5033GPX">
    <property type="taxonomic scope" value="Bacteria"/>
</dbReference>
<dbReference type="GeneID" id="96609552"/>
<keyword evidence="2" id="KW-1185">Reference proteome</keyword>
<evidence type="ECO:0000313" key="1">
    <source>
        <dbReference type="EMBL" id="AIY17256.1"/>
    </source>
</evidence>
<dbReference type="Proteomes" id="UP000030300">
    <property type="component" value="Chromosome"/>
</dbReference>
<gene>
    <name evidence="1" type="ORF">KR76_11730</name>
</gene>
<dbReference type="EMBL" id="CP009896">
    <property type="protein sequence ID" value="AIY17256.1"/>
    <property type="molecule type" value="Genomic_DNA"/>
</dbReference>
<organism evidence="1 2">
    <name type="scientific">Nocardioides simplex</name>
    <name type="common">Arthrobacter simplex</name>
    <dbReference type="NCBI Taxonomy" id="2045"/>
    <lineage>
        <taxon>Bacteria</taxon>
        <taxon>Bacillati</taxon>
        <taxon>Actinomycetota</taxon>
        <taxon>Actinomycetes</taxon>
        <taxon>Propionibacteriales</taxon>
        <taxon>Nocardioidaceae</taxon>
        <taxon>Pimelobacter</taxon>
    </lineage>
</organism>
<dbReference type="STRING" id="2045.KR76_11730"/>
<protein>
    <submittedName>
        <fullName evidence="1">Uncharacterized protein</fullName>
    </submittedName>
</protein>
<dbReference type="OrthoDB" id="4578725at2"/>
<accession>A0A0J9YH54</accession>
<name>A0A0J9YH54_NOCSI</name>
<dbReference type="KEGG" id="psim:KR76_11730"/>
<reference evidence="1 2" key="1">
    <citation type="journal article" date="2015" name="Genome Announc.">
        <title>Complete Genome Sequence of Steroid-Transforming Nocardioides simplex VKM Ac-2033D.</title>
        <authorList>
            <person name="Shtratnikova V.Y."/>
            <person name="Schelkunov M.I."/>
            <person name="Pekov Y.A."/>
            <person name="Fokina V.V."/>
            <person name="Logacheva M.D."/>
            <person name="Sokolov S.L."/>
            <person name="Bragin E.Y."/>
            <person name="Ashapkin V.V."/>
            <person name="Donova M.V."/>
        </authorList>
    </citation>
    <scope>NUCLEOTIDE SEQUENCE [LARGE SCALE GENOMIC DNA]</scope>
    <source>
        <strain evidence="1 2">VKM Ac-2033D</strain>
    </source>
</reference>
<evidence type="ECO:0000313" key="2">
    <source>
        <dbReference type="Proteomes" id="UP000030300"/>
    </source>
</evidence>